<dbReference type="GeneID" id="34461277"/>
<dbReference type="Proteomes" id="UP000184300">
    <property type="component" value="Unassembled WGS sequence"/>
</dbReference>
<dbReference type="VEuPathDB" id="FungiDB:ASPGLDRAFT_39025"/>
<accession>A0A1L9V8Q3</accession>
<dbReference type="OrthoDB" id="4486824at2759"/>
<reference evidence="2" key="1">
    <citation type="journal article" date="2017" name="Genome Biol.">
        <title>Comparative genomics reveals high biological diversity and specific adaptations in the industrially and medically important fungal genus Aspergillus.</title>
        <authorList>
            <person name="de Vries R.P."/>
            <person name="Riley R."/>
            <person name="Wiebenga A."/>
            <person name="Aguilar-Osorio G."/>
            <person name="Amillis S."/>
            <person name="Uchima C.A."/>
            <person name="Anderluh G."/>
            <person name="Asadollahi M."/>
            <person name="Askin M."/>
            <person name="Barry K."/>
            <person name="Battaglia E."/>
            <person name="Bayram O."/>
            <person name="Benocci T."/>
            <person name="Braus-Stromeyer S.A."/>
            <person name="Caldana C."/>
            <person name="Canovas D."/>
            <person name="Cerqueira G.C."/>
            <person name="Chen F."/>
            <person name="Chen W."/>
            <person name="Choi C."/>
            <person name="Clum A."/>
            <person name="Dos Santos R.A."/>
            <person name="Damasio A.R."/>
            <person name="Diallinas G."/>
            <person name="Emri T."/>
            <person name="Fekete E."/>
            <person name="Flipphi M."/>
            <person name="Freyberg S."/>
            <person name="Gallo A."/>
            <person name="Gournas C."/>
            <person name="Habgood R."/>
            <person name="Hainaut M."/>
            <person name="Harispe M.L."/>
            <person name="Henrissat B."/>
            <person name="Hilden K.S."/>
            <person name="Hope R."/>
            <person name="Hossain A."/>
            <person name="Karabika E."/>
            <person name="Karaffa L."/>
            <person name="Karanyi Z."/>
            <person name="Krasevec N."/>
            <person name="Kuo A."/>
            <person name="Kusch H."/>
            <person name="LaButti K."/>
            <person name="Lagendijk E.L."/>
            <person name="Lapidus A."/>
            <person name="Levasseur A."/>
            <person name="Lindquist E."/>
            <person name="Lipzen A."/>
            <person name="Logrieco A.F."/>
            <person name="MacCabe A."/>
            <person name="Maekelae M.R."/>
            <person name="Malavazi I."/>
            <person name="Melin P."/>
            <person name="Meyer V."/>
            <person name="Mielnichuk N."/>
            <person name="Miskei M."/>
            <person name="Molnar A.P."/>
            <person name="Mule G."/>
            <person name="Ngan C.Y."/>
            <person name="Orejas M."/>
            <person name="Orosz E."/>
            <person name="Ouedraogo J.P."/>
            <person name="Overkamp K.M."/>
            <person name="Park H.-S."/>
            <person name="Perrone G."/>
            <person name="Piumi F."/>
            <person name="Punt P.J."/>
            <person name="Ram A.F."/>
            <person name="Ramon A."/>
            <person name="Rauscher S."/>
            <person name="Record E."/>
            <person name="Riano-Pachon D.M."/>
            <person name="Robert V."/>
            <person name="Roehrig J."/>
            <person name="Ruller R."/>
            <person name="Salamov A."/>
            <person name="Salih N.S."/>
            <person name="Samson R.A."/>
            <person name="Sandor E."/>
            <person name="Sanguinetti M."/>
            <person name="Schuetze T."/>
            <person name="Sepcic K."/>
            <person name="Shelest E."/>
            <person name="Sherlock G."/>
            <person name="Sophianopoulou V."/>
            <person name="Squina F.M."/>
            <person name="Sun H."/>
            <person name="Susca A."/>
            <person name="Todd R.B."/>
            <person name="Tsang A."/>
            <person name="Unkles S.E."/>
            <person name="van de Wiele N."/>
            <person name="van Rossen-Uffink D."/>
            <person name="Oliveira J.V."/>
            <person name="Vesth T.C."/>
            <person name="Visser J."/>
            <person name="Yu J.-H."/>
            <person name="Zhou M."/>
            <person name="Andersen M.R."/>
            <person name="Archer D.B."/>
            <person name="Baker S.E."/>
            <person name="Benoit I."/>
            <person name="Brakhage A.A."/>
            <person name="Braus G.H."/>
            <person name="Fischer R."/>
            <person name="Frisvad J.C."/>
            <person name="Goldman G.H."/>
            <person name="Houbraken J."/>
            <person name="Oakley B."/>
            <person name="Pocsi I."/>
            <person name="Scazzocchio C."/>
            <person name="Seiboth B."/>
            <person name="vanKuyk P.A."/>
            <person name="Wortman J."/>
            <person name="Dyer P.S."/>
            <person name="Grigoriev I.V."/>
        </authorList>
    </citation>
    <scope>NUCLEOTIDE SEQUENCE [LARGE SCALE GENOMIC DNA]</scope>
    <source>
        <strain evidence="2">CBS 516.65</strain>
    </source>
</reference>
<proteinExistence type="predicted"/>
<gene>
    <name evidence="1" type="ORF">ASPGLDRAFT_39025</name>
</gene>
<evidence type="ECO:0000313" key="1">
    <source>
        <dbReference type="EMBL" id="OJJ80326.1"/>
    </source>
</evidence>
<sequence length="385" mass="43634">MATFDITYLVTVSLKPDEGSTLPIQDQKVVWVPPEHPEESAYSAWPERRTGTTFNQDTEDLWLFDLNVVLGSKSSPTVMTFTIGPYVFEYSWGWEFFRDIHDHSFAISDLETNNESHNIRARNQWLAIRAPKMRNPAITISAKGEGYAAVRKVGLFVRRNANALNEFICVKTSGRLTGNFIKRHEHEQWWEDSPWMHGVDVKNCAITMFPKQLYGTNGSRALYKKFVTVDDDDKDRALSESHQHWARMYRDRENTHVSPKAYMWLQDFDTNLYSTTSGEELLNWSSMKPSPEGDPDSGIKWLLGIFSSITKIVTGLVTGNLAEAIEGTFELGDKLIVENANTKGFITAVAEGMPQKMDIGLNTRNIPDLRAGDTKGEDFGFTVSK</sequence>
<evidence type="ECO:0000313" key="2">
    <source>
        <dbReference type="Proteomes" id="UP000184300"/>
    </source>
</evidence>
<dbReference type="EMBL" id="KV878911">
    <property type="protein sequence ID" value="OJJ80326.1"/>
    <property type="molecule type" value="Genomic_DNA"/>
</dbReference>
<name>A0A1L9V8Q3_ASPGL</name>
<dbReference type="RefSeq" id="XP_022397024.1">
    <property type="nucleotide sequence ID" value="XM_022545016.1"/>
</dbReference>
<dbReference type="AlphaFoldDB" id="A0A1L9V8Q3"/>
<keyword evidence="2" id="KW-1185">Reference proteome</keyword>
<organism evidence="1 2">
    <name type="scientific">Aspergillus glaucus CBS 516.65</name>
    <dbReference type="NCBI Taxonomy" id="1160497"/>
    <lineage>
        <taxon>Eukaryota</taxon>
        <taxon>Fungi</taxon>
        <taxon>Dikarya</taxon>
        <taxon>Ascomycota</taxon>
        <taxon>Pezizomycotina</taxon>
        <taxon>Eurotiomycetes</taxon>
        <taxon>Eurotiomycetidae</taxon>
        <taxon>Eurotiales</taxon>
        <taxon>Aspergillaceae</taxon>
        <taxon>Aspergillus</taxon>
        <taxon>Aspergillus subgen. Aspergillus</taxon>
    </lineage>
</organism>
<protein>
    <submittedName>
        <fullName evidence="1">Uncharacterized protein</fullName>
    </submittedName>
</protein>